<evidence type="ECO:0000259" key="3">
    <source>
        <dbReference type="PROSITE" id="PS51898"/>
    </source>
</evidence>
<evidence type="ECO:0000313" key="4">
    <source>
        <dbReference type="EMBL" id="ATP22001.1"/>
    </source>
</evidence>
<dbReference type="InterPro" id="IPR002104">
    <property type="entry name" value="Integrase_catalytic"/>
</dbReference>
<geneLocation type="plasmid" evidence="4">
    <name>pSES189</name>
</geneLocation>
<dbReference type="InterPro" id="IPR011010">
    <property type="entry name" value="DNA_brk_join_enz"/>
</dbReference>
<dbReference type="InterPro" id="IPR013762">
    <property type="entry name" value="Integrase-like_cat_sf"/>
</dbReference>
<dbReference type="PANTHER" id="PTHR30349:SF64">
    <property type="entry name" value="PROPHAGE INTEGRASE INTD-RELATED"/>
    <property type="match status" value="1"/>
</dbReference>
<dbReference type="GO" id="GO:0015074">
    <property type="term" value="P:DNA integration"/>
    <property type="evidence" value="ECO:0007669"/>
    <property type="project" value="UniProtKB-KW"/>
</dbReference>
<dbReference type="Proteomes" id="UP000037029">
    <property type="component" value="Plasmid pses189"/>
</dbReference>
<dbReference type="Proteomes" id="UP000287401">
    <property type="component" value="Unassembled WGS sequence"/>
</dbReference>
<dbReference type="RefSeq" id="WP_048939546.1">
    <property type="nucleotide sequence ID" value="NZ_CP020927.1"/>
</dbReference>
<evidence type="ECO:0000256" key="1">
    <source>
        <dbReference type="ARBA" id="ARBA00022908"/>
    </source>
</evidence>
<dbReference type="SUPFAM" id="SSF56349">
    <property type="entry name" value="DNA breaking-rejoining enzymes"/>
    <property type="match status" value="1"/>
</dbReference>
<evidence type="ECO:0000313" key="5">
    <source>
        <dbReference type="EMBL" id="RSU55290.1"/>
    </source>
</evidence>
<evidence type="ECO:0000313" key="6">
    <source>
        <dbReference type="Proteomes" id="UP000037029"/>
    </source>
</evidence>
<dbReference type="PANTHER" id="PTHR30349">
    <property type="entry name" value="PHAGE INTEGRASE-RELATED"/>
    <property type="match status" value="1"/>
</dbReference>
<protein>
    <submittedName>
        <fullName evidence="5">Recombinase XerD</fullName>
    </submittedName>
</protein>
<dbReference type="AlphaFoldDB" id="A0A0J9CSU5"/>
<reference evidence="4 6" key="1">
    <citation type="submission" date="2017-04" db="EMBL/GenBank/DDBJ databases">
        <title>Characterization, genome and methylation analysis of a phthalic acid esters degrading strain Sphingobium yanoikuyae SHJ.</title>
        <authorList>
            <person name="Feng L."/>
        </authorList>
    </citation>
    <scope>NUCLEOTIDE SEQUENCE [LARGE SCALE GENOMIC DNA]</scope>
    <source>
        <strain evidence="4 6">SHJ</strain>
        <plasmid evidence="6">Plasmid pses189</plasmid>
        <plasmid evidence="4">pSES189</plasmid>
    </source>
</reference>
<evidence type="ECO:0000256" key="2">
    <source>
        <dbReference type="ARBA" id="ARBA00023172"/>
    </source>
</evidence>
<accession>A0A0J9CSU5</accession>
<dbReference type="Gene3D" id="1.10.443.10">
    <property type="entry name" value="Intergrase catalytic core"/>
    <property type="match status" value="1"/>
</dbReference>
<keyword evidence="2" id="KW-0233">DNA recombination</keyword>
<dbReference type="EMBL" id="CP020927">
    <property type="protein sequence ID" value="ATP22001.1"/>
    <property type="molecule type" value="Genomic_DNA"/>
</dbReference>
<proteinExistence type="predicted"/>
<dbReference type="GO" id="GO:0006310">
    <property type="term" value="P:DNA recombination"/>
    <property type="evidence" value="ECO:0007669"/>
    <property type="project" value="UniProtKB-KW"/>
</dbReference>
<dbReference type="InterPro" id="IPR050090">
    <property type="entry name" value="Tyrosine_recombinase_XerCD"/>
</dbReference>
<dbReference type="CDD" id="cd00397">
    <property type="entry name" value="DNA_BRE_C"/>
    <property type="match status" value="1"/>
</dbReference>
<geneLocation type="plasmid" evidence="6">
    <name>pses189</name>
</geneLocation>
<sequence>MESRLSLASLPKDVLVFLNGPAAYGLKKGEPALFDAQTLRLLEFPTFFIRRHYVESGRRASPHTWRDAAFAMASWIEFLADLGIPDLHIAGRPELVAYREMYETGVSPLTKRPYAAGTIANRMSVIAAFYERSFEWGWHSDASIRQLSTWSPFRPPLDRSALSHLGRVDRPRYWTDLAPKRRPHKSTIRPFMAAEIPAFLQALGPRATEQVSDPRPCRDRLIGDFGLFVGLRNDEIHQLTHYQIESMRPDRAAPAAEQPLSIIGKGRKRRMVAVPNWLVLDALTYITTERAAALLARENCAAEPPNLFLSGLEANAPGRPISHRRFQQVIEEACLRTNLILKENVTDPGTGQIFVRERASHCVHDLRHTYAVLTYWFEKRNGNPEPWKKIQAQLGHAQLTTTINTYLSFVEIFGQHGHFFDARRLLGIEP</sequence>
<organism evidence="4 6">
    <name type="scientific">Sphingobium yanoikuyae</name>
    <name type="common">Sphingomonas yanoikuyae</name>
    <dbReference type="NCBI Taxonomy" id="13690"/>
    <lineage>
        <taxon>Bacteria</taxon>
        <taxon>Pseudomonadati</taxon>
        <taxon>Pseudomonadota</taxon>
        <taxon>Alphaproteobacteria</taxon>
        <taxon>Sphingomonadales</taxon>
        <taxon>Sphingomonadaceae</taxon>
        <taxon>Sphingobium</taxon>
    </lineage>
</organism>
<feature type="domain" description="Tyr recombinase" evidence="3">
    <location>
        <begin position="186"/>
        <end position="419"/>
    </location>
</feature>
<keyword evidence="1" id="KW-0229">DNA integration</keyword>
<dbReference type="PROSITE" id="PS51898">
    <property type="entry name" value="TYR_RECOMBINASE"/>
    <property type="match status" value="1"/>
</dbReference>
<gene>
    <name evidence="4" type="ORF">BV87_26510</name>
    <name evidence="5" type="ORF">DAH51_17220</name>
</gene>
<dbReference type="GO" id="GO:0003677">
    <property type="term" value="F:DNA binding"/>
    <property type="evidence" value="ECO:0007669"/>
    <property type="project" value="InterPro"/>
</dbReference>
<keyword evidence="4" id="KW-0614">Plasmid</keyword>
<evidence type="ECO:0000313" key="7">
    <source>
        <dbReference type="Proteomes" id="UP000287401"/>
    </source>
</evidence>
<reference evidence="5 7" key="2">
    <citation type="submission" date="2018-07" db="EMBL/GenBank/DDBJ databases">
        <title>Genomic and Epidemiologic Investigation of an Indolent Hospital Outbreak.</title>
        <authorList>
            <person name="Johnson R.C."/>
            <person name="Deming C."/>
            <person name="Conlan S."/>
            <person name="Zellmer C.J."/>
            <person name="Michelin A.V."/>
            <person name="Lee-Lin S."/>
            <person name="Thomas P.J."/>
            <person name="Park M."/>
            <person name="Weingarten R.A."/>
            <person name="Less J."/>
            <person name="Dekker J.P."/>
            <person name="Frank K.M."/>
            <person name="Musser K.A."/>
            <person name="Mcquiston J.R."/>
            <person name="Henderson D.K."/>
            <person name="Lau A.F."/>
            <person name="Palmore T.N."/>
            <person name="Segre J.A."/>
        </authorList>
    </citation>
    <scope>NUCLEOTIDE SEQUENCE [LARGE SCALE GENOMIC DNA]</scope>
    <source>
        <strain evidence="5 7">SK-NIH.Env6_1116</strain>
    </source>
</reference>
<name>A0A0J9CSU5_SPHYA</name>
<dbReference type="EMBL" id="QRAL01000020">
    <property type="protein sequence ID" value="RSU55290.1"/>
    <property type="molecule type" value="Genomic_DNA"/>
</dbReference>